<accession>A0A3S1CH78</accession>
<reference evidence="1" key="1">
    <citation type="submission" date="2018-12" db="EMBL/GenBank/DDBJ databases">
        <authorList>
            <person name="Will S."/>
            <person name="Neumann-Schaal M."/>
            <person name="Henke P."/>
        </authorList>
    </citation>
    <scope>NUCLEOTIDE SEQUENCE</scope>
    <source>
        <strain evidence="1">PCC 7102</strain>
    </source>
</reference>
<evidence type="ECO:0000313" key="1">
    <source>
        <dbReference type="EMBL" id="RUT01471.1"/>
    </source>
</evidence>
<evidence type="ECO:0000313" key="2">
    <source>
        <dbReference type="Proteomes" id="UP000271624"/>
    </source>
</evidence>
<keyword evidence="2" id="KW-1185">Reference proteome</keyword>
<name>A0A3S1CH78_9CYAN</name>
<dbReference type="RefSeq" id="WP_127084757.1">
    <property type="nucleotide sequence ID" value="NZ_RSCL01000019.1"/>
</dbReference>
<protein>
    <submittedName>
        <fullName evidence="1">Uncharacterized protein</fullName>
    </submittedName>
</protein>
<reference evidence="1" key="2">
    <citation type="journal article" date="2019" name="Genome Biol. Evol.">
        <title>Day and night: Metabolic profiles and evolutionary relationships of six axenic non-marine cyanobacteria.</title>
        <authorList>
            <person name="Will S.E."/>
            <person name="Henke P."/>
            <person name="Boedeker C."/>
            <person name="Huang S."/>
            <person name="Brinkmann H."/>
            <person name="Rohde M."/>
            <person name="Jarek M."/>
            <person name="Friedl T."/>
            <person name="Seufert S."/>
            <person name="Schumacher M."/>
            <person name="Overmann J."/>
            <person name="Neumann-Schaal M."/>
            <person name="Petersen J."/>
        </authorList>
    </citation>
    <scope>NUCLEOTIDE SEQUENCE [LARGE SCALE GENOMIC DNA]</scope>
    <source>
        <strain evidence="1">PCC 7102</strain>
    </source>
</reference>
<gene>
    <name evidence="1" type="ORF">DSM106972_065680</name>
</gene>
<comment type="caution">
    <text evidence="1">The sequence shown here is derived from an EMBL/GenBank/DDBJ whole genome shotgun (WGS) entry which is preliminary data.</text>
</comment>
<organism evidence="1 2">
    <name type="scientific">Dulcicalothrix desertica PCC 7102</name>
    <dbReference type="NCBI Taxonomy" id="232991"/>
    <lineage>
        <taxon>Bacteria</taxon>
        <taxon>Bacillati</taxon>
        <taxon>Cyanobacteriota</taxon>
        <taxon>Cyanophyceae</taxon>
        <taxon>Nostocales</taxon>
        <taxon>Calotrichaceae</taxon>
        <taxon>Dulcicalothrix</taxon>
    </lineage>
</organism>
<sequence>MFQSSSYTNSTDKDIEHNRLVQLAQKYLNNPMLMHQLCDSVYKRLHANLKIQKERIGNSNTGRK</sequence>
<proteinExistence type="predicted"/>
<dbReference type="EMBL" id="RSCL01000019">
    <property type="protein sequence ID" value="RUT01471.1"/>
    <property type="molecule type" value="Genomic_DNA"/>
</dbReference>
<dbReference type="OrthoDB" id="516161at2"/>
<dbReference type="Proteomes" id="UP000271624">
    <property type="component" value="Unassembled WGS sequence"/>
</dbReference>
<dbReference type="AlphaFoldDB" id="A0A3S1CH78"/>